<evidence type="ECO:0000313" key="3">
    <source>
        <dbReference type="Proteomes" id="UP000032434"/>
    </source>
</evidence>
<dbReference type="InParanoid" id="A0A061AGQ3"/>
<gene>
    <name evidence="2" type="ORF">Aocu_00640</name>
</gene>
<sequence length="240" mass="28456">MEFNELIGKGRVSKIYRKDDRAFKVYPMDYPIDWIEKEYHILKALHEKTNLFKGNIIFHKNDHVLEIPYIQGQTLASRMIKDRYVLGIEDMIDVQSSIYDFQHIDLDDAFEVFKNQIHASSLSNELKEKAENSLQKIAYEQVLCHFDFHLENMMYDGKTYHIIDWVNAKLGNKVMDIARSYIILKEYLPRKANIYLKGICKKNQIDMNLVKEAIPLMAFLRLMEINHSPFEDKLIEMIMN</sequence>
<dbReference type="KEGG" id="aoc:Aocu_00640"/>
<dbReference type="Proteomes" id="UP000032434">
    <property type="component" value="Chromosome 1"/>
</dbReference>
<dbReference type="Pfam" id="PF01636">
    <property type="entry name" value="APH"/>
    <property type="match status" value="1"/>
</dbReference>
<dbReference type="EMBL" id="LK028559">
    <property type="protein sequence ID" value="CDR30137.1"/>
    <property type="molecule type" value="Genomic_DNA"/>
</dbReference>
<reference evidence="3" key="1">
    <citation type="submission" date="2014-05" db="EMBL/GenBank/DDBJ databases">
        <authorList>
            <person name="Kube M."/>
        </authorList>
    </citation>
    <scope>NUCLEOTIDE SEQUENCE [LARGE SCALE GENOMIC DNA]</scope>
</reference>
<feature type="domain" description="Aminoglycoside phosphotransferase" evidence="1">
    <location>
        <begin position="129"/>
        <end position="181"/>
    </location>
</feature>
<dbReference type="Gene3D" id="3.90.1200.10">
    <property type="match status" value="1"/>
</dbReference>
<dbReference type="HOGENOM" id="CLU_083624_1_0_14"/>
<accession>A0A061AGQ3</accession>
<keyword evidence="3" id="KW-1185">Reference proteome</keyword>
<dbReference type="InterPro" id="IPR011009">
    <property type="entry name" value="Kinase-like_dom_sf"/>
</dbReference>
<dbReference type="InterPro" id="IPR002575">
    <property type="entry name" value="Aminoglycoside_PTrfase"/>
</dbReference>
<proteinExistence type="predicted"/>
<dbReference type="AlphaFoldDB" id="A0A061AGQ3"/>
<dbReference type="SUPFAM" id="SSF56112">
    <property type="entry name" value="Protein kinase-like (PK-like)"/>
    <property type="match status" value="1"/>
</dbReference>
<dbReference type="OrthoDB" id="9800774at2"/>
<name>A0A061AGQ3_9MOLU</name>
<keyword evidence="2" id="KW-0418">Kinase</keyword>
<protein>
    <submittedName>
        <fullName evidence="2">Similar to aminoglycoside phosphotransferase (Protein kinase related)</fullName>
    </submittedName>
</protein>
<evidence type="ECO:0000313" key="2">
    <source>
        <dbReference type="EMBL" id="CDR30137.1"/>
    </source>
</evidence>
<dbReference type="GO" id="GO:0016301">
    <property type="term" value="F:kinase activity"/>
    <property type="evidence" value="ECO:0007669"/>
    <property type="project" value="UniProtKB-KW"/>
</dbReference>
<evidence type="ECO:0000259" key="1">
    <source>
        <dbReference type="Pfam" id="PF01636"/>
    </source>
</evidence>
<organism evidence="2 3">
    <name type="scientific">Acholeplasma oculi</name>
    <dbReference type="NCBI Taxonomy" id="35623"/>
    <lineage>
        <taxon>Bacteria</taxon>
        <taxon>Bacillati</taxon>
        <taxon>Mycoplasmatota</taxon>
        <taxon>Mollicutes</taxon>
        <taxon>Acholeplasmatales</taxon>
        <taxon>Acholeplasmataceae</taxon>
        <taxon>Acholeplasma</taxon>
    </lineage>
</organism>
<dbReference type="STRING" id="35623.Aocu_00640"/>
<keyword evidence="2" id="KW-0808">Transferase</keyword>
<dbReference type="PATRIC" id="fig|35623.3.peg.63"/>
<dbReference type="RefSeq" id="WP_045748735.1">
    <property type="nucleotide sequence ID" value="NZ_FUZK01000002.1"/>
</dbReference>